<gene>
    <name evidence="7" type="primary">IARS1_2</name>
    <name evidence="7" type="ORF">GOODEAATRI_014653</name>
</gene>
<evidence type="ECO:0000256" key="3">
    <source>
        <dbReference type="ARBA" id="ARBA00022840"/>
    </source>
</evidence>
<dbReference type="EMBL" id="JAHRIO010031029">
    <property type="protein sequence ID" value="MEQ2168461.1"/>
    <property type="molecule type" value="Genomic_DNA"/>
</dbReference>
<evidence type="ECO:0000259" key="6">
    <source>
        <dbReference type="Pfam" id="PF08264"/>
    </source>
</evidence>
<dbReference type="InterPro" id="IPR023586">
    <property type="entry name" value="Ile-tRNA-ligase_type2"/>
</dbReference>
<keyword evidence="1 7" id="KW-0436">Ligase</keyword>
<name>A0ABV0NBL9_9TELE</name>
<evidence type="ECO:0000256" key="2">
    <source>
        <dbReference type="ARBA" id="ARBA00022741"/>
    </source>
</evidence>
<evidence type="ECO:0000256" key="5">
    <source>
        <dbReference type="ARBA" id="ARBA00023146"/>
    </source>
</evidence>
<comment type="caution">
    <text evidence="7">The sequence shown here is derived from an EMBL/GenBank/DDBJ whole genome shotgun (WGS) entry which is preliminary data.</text>
</comment>
<feature type="domain" description="Methionyl/Valyl/Leucyl/Isoleucyl-tRNA synthetase anticodon-binding" evidence="6">
    <location>
        <begin position="2"/>
        <end position="91"/>
    </location>
</feature>
<sequence length="98" mass="11981">MDKWIQSFTQSLIQFFKVEMDAYRLYTVVPRLVKFVDMLTNWYVRTNRRRLKAPFTPFITEMMYQNLRHLIDPVSVEEKDSNSIHYLMLPQVRSEKFI</sequence>
<dbReference type="Pfam" id="PF08264">
    <property type="entry name" value="Anticodon_1"/>
    <property type="match status" value="1"/>
</dbReference>
<proteinExistence type="predicted"/>
<organism evidence="7 8">
    <name type="scientific">Goodea atripinnis</name>
    <dbReference type="NCBI Taxonomy" id="208336"/>
    <lineage>
        <taxon>Eukaryota</taxon>
        <taxon>Metazoa</taxon>
        <taxon>Chordata</taxon>
        <taxon>Craniata</taxon>
        <taxon>Vertebrata</taxon>
        <taxon>Euteleostomi</taxon>
        <taxon>Actinopterygii</taxon>
        <taxon>Neopterygii</taxon>
        <taxon>Teleostei</taxon>
        <taxon>Neoteleostei</taxon>
        <taxon>Acanthomorphata</taxon>
        <taxon>Ovalentaria</taxon>
        <taxon>Atherinomorphae</taxon>
        <taxon>Cyprinodontiformes</taxon>
        <taxon>Goodeidae</taxon>
        <taxon>Goodea</taxon>
    </lineage>
</organism>
<evidence type="ECO:0000256" key="4">
    <source>
        <dbReference type="ARBA" id="ARBA00022917"/>
    </source>
</evidence>
<keyword evidence="5" id="KW-0030">Aminoacyl-tRNA synthetase</keyword>
<dbReference type="GO" id="GO:0016874">
    <property type="term" value="F:ligase activity"/>
    <property type="evidence" value="ECO:0007669"/>
    <property type="project" value="UniProtKB-KW"/>
</dbReference>
<protein>
    <submittedName>
        <fullName evidence="7">Isoleucine--tRNA ligase, cytoplasmic</fullName>
    </submittedName>
</protein>
<dbReference type="Gene3D" id="1.10.730.10">
    <property type="entry name" value="Isoleucyl-tRNA Synthetase, Domain 1"/>
    <property type="match status" value="2"/>
</dbReference>
<evidence type="ECO:0000256" key="1">
    <source>
        <dbReference type="ARBA" id="ARBA00022598"/>
    </source>
</evidence>
<keyword evidence="4" id="KW-0648">Protein biosynthesis</keyword>
<evidence type="ECO:0000313" key="8">
    <source>
        <dbReference type="Proteomes" id="UP001476798"/>
    </source>
</evidence>
<evidence type="ECO:0000313" key="7">
    <source>
        <dbReference type="EMBL" id="MEQ2168461.1"/>
    </source>
</evidence>
<keyword evidence="3" id="KW-0067">ATP-binding</keyword>
<dbReference type="PANTHER" id="PTHR42780">
    <property type="entry name" value="SOLEUCYL-TRNA SYNTHETASE"/>
    <property type="match status" value="1"/>
</dbReference>
<reference evidence="7 8" key="1">
    <citation type="submission" date="2021-06" db="EMBL/GenBank/DDBJ databases">
        <authorList>
            <person name="Palmer J.M."/>
        </authorList>
    </citation>
    <scope>NUCLEOTIDE SEQUENCE [LARGE SCALE GENOMIC DNA]</scope>
    <source>
        <strain evidence="7 8">GA_2019</strain>
        <tissue evidence="7">Muscle</tissue>
    </source>
</reference>
<dbReference type="SUPFAM" id="SSF47323">
    <property type="entry name" value="Anticodon-binding domain of a subclass of class I aminoacyl-tRNA synthetases"/>
    <property type="match status" value="1"/>
</dbReference>
<dbReference type="PANTHER" id="PTHR42780:SF1">
    <property type="entry name" value="ISOLEUCINE--TRNA LIGASE, CYTOPLASMIC"/>
    <property type="match status" value="1"/>
</dbReference>
<dbReference type="InterPro" id="IPR013155">
    <property type="entry name" value="M/V/L/I-tRNA-synth_anticd-bd"/>
</dbReference>
<keyword evidence="2" id="KW-0547">Nucleotide-binding</keyword>
<dbReference type="Proteomes" id="UP001476798">
    <property type="component" value="Unassembled WGS sequence"/>
</dbReference>
<dbReference type="InterPro" id="IPR009080">
    <property type="entry name" value="tRNAsynth_Ia_anticodon-bd"/>
</dbReference>
<keyword evidence="8" id="KW-1185">Reference proteome</keyword>
<accession>A0ABV0NBL9</accession>